<dbReference type="Gene3D" id="3.40.190.10">
    <property type="entry name" value="Periplasmic binding protein-like II"/>
    <property type="match status" value="2"/>
</dbReference>
<reference evidence="6" key="1">
    <citation type="submission" date="2020-10" db="EMBL/GenBank/DDBJ databases">
        <title>Bacterium isolated from coastal waters sediment.</title>
        <authorList>
            <person name="Chen R.-J."/>
            <person name="Lu D.-C."/>
            <person name="Zhu K.-L."/>
            <person name="Du Z.-J."/>
        </authorList>
    </citation>
    <scope>NUCLEOTIDE SEQUENCE</scope>
    <source>
        <strain evidence="6">N1Y112</strain>
    </source>
</reference>
<dbReference type="PRINTS" id="PR00039">
    <property type="entry name" value="HTHLYSR"/>
</dbReference>
<keyword evidence="7" id="KW-1185">Reference proteome</keyword>
<evidence type="ECO:0000313" key="6">
    <source>
        <dbReference type="EMBL" id="MBE9399512.1"/>
    </source>
</evidence>
<name>A0A8J7FED2_9GAMM</name>
<dbReference type="InterPro" id="IPR000847">
    <property type="entry name" value="LysR_HTH_N"/>
</dbReference>
<comment type="caution">
    <text evidence="6">The sequence shown here is derived from an EMBL/GenBank/DDBJ whole genome shotgun (WGS) entry which is preliminary data.</text>
</comment>
<dbReference type="PROSITE" id="PS50931">
    <property type="entry name" value="HTH_LYSR"/>
    <property type="match status" value="1"/>
</dbReference>
<dbReference type="InterPro" id="IPR036388">
    <property type="entry name" value="WH-like_DNA-bd_sf"/>
</dbReference>
<proteinExistence type="inferred from homology"/>
<dbReference type="PANTHER" id="PTHR30537">
    <property type="entry name" value="HTH-TYPE TRANSCRIPTIONAL REGULATOR"/>
    <property type="match status" value="1"/>
</dbReference>
<dbReference type="Gene3D" id="1.10.10.10">
    <property type="entry name" value="Winged helix-like DNA-binding domain superfamily/Winged helix DNA-binding domain"/>
    <property type="match status" value="1"/>
</dbReference>
<dbReference type="Pfam" id="PF00126">
    <property type="entry name" value="HTH_1"/>
    <property type="match status" value="1"/>
</dbReference>
<organism evidence="6 7">
    <name type="scientific">Pontibacterium sinense</name>
    <dbReference type="NCBI Taxonomy" id="2781979"/>
    <lineage>
        <taxon>Bacteria</taxon>
        <taxon>Pseudomonadati</taxon>
        <taxon>Pseudomonadota</taxon>
        <taxon>Gammaproteobacteria</taxon>
        <taxon>Oceanospirillales</taxon>
        <taxon>Oceanospirillaceae</taxon>
        <taxon>Pontibacterium</taxon>
    </lineage>
</organism>
<feature type="domain" description="HTH lysR-type" evidence="5">
    <location>
        <begin position="5"/>
        <end position="62"/>
    </location>
</feature>
<dbReference type="GO" id="GO:0003700">
    <property type="term" value="F:DNA-binding transcription factor activity"/>
    <property type="evidence" value="ECO:0007669"/>
    <property type="project" value="InterPro"/>
</dbReference>
<comment type="similarity">
    <text evidence="1">Belongs to the LysR transcriptional regulatory family.</text>
</comment>
<dbReference type="FunFam" id="1.10.10.10:FF:000001">
    <property type="entry name" value="LysR family transcriptional regulator"/>
    <property type="match status" value="1"/>
</dbReference>
<sequence>MHFTIPLNSLNTFACAARVESFQLAAEQLHITPSAVSHQIRKLEQQLDYKLFERLDKQVRLTTEGQQLFQSINRPLHELFQASEHALMPPKPTVQISSVPMFATRWLMPRLDQLQTQHPDIELSIQATTDLVNVDSSNLDCVIRQGDGSWPEVNSLKLFNEHPVVVCRTSLLEKLGGTLSPAELIQKPLVDAVAHTDRWKAWFAQADIRTDRRICVMKVQTAAQAIEACSLSDLFILVDKSMIEQEIANNQLAVACDQNKPSRFSYYLVWSKQRAESEAFVRFKAWICKQAEY</sequence>
<evidence type="ECO:0000259" key="5">
    <source>
        <dbReference type="PROSITE" id="PS50931"/>
    </source>
</evidence>
<evidence type="ECO:0000256" key="1">
    <source>
        <dbReference type="ARBA" id="ARBA00009437"/>
    </source>
</evidence>
<dbReference type="CDD" id="cd08432">
    <property type="entry name" value="PBP2_GcdR_TrpI_HvrB_AmpR_like"/>
    <property type="match status" value="1"/>
</dbReference>
<dbReference type="InterPro" id="IPR036390">
    <property type="entry name" value="WH_DNA-bd_sf"/>
</dbReference>
<keyword evidence="3" id="KW-0238">DNA-binding</keyword>
<dbReference type="PANTHER" id="PTHR30537:SF26">
    <property type="entry name" value="GLYCINE CLEAVAGE SYSTEM TRANSCRIPTIONAL ACTIVATOR"/>
    <property type="match status" value="1"/>
</dbReference>
<dbReference type="Proteomes" id="UP000640333">
    <property type="component" value="Unassembled WGS sequence"/>
</dbReference>
<evidence type="ECO:0000256" key="3">
    <source>
        <dbReference type="ARBA" id="ARBA00023125"/>
    </source>
</evidence>
<evidence type="ECO:0000313" key="7">
    <source>
        <dbReference type="Proteomes" id="UP000640333"/>
    </source>
</evidence>
<accession>A0A8J7FED2</accession>
<evidence type="ECO:0000256" key="4">
    <source>
        <dbReference type="ARBA" id="ARBA00023163"/>
    </source>
</evidence>
<dbReference type="EMBL" id="JADEYS010000029">
    <property type="protein sequence ID" value="MBE9399512.1"/>
    <property type="molecule type" value="Genomic_DNA"/>
</dbReference>
<dbReference type="SUPFAM" id="SSF53850">
    <property type="entry name" value="Periplasmic binding protein-like II"/>
    <property type="match status" value="1"/>
</dbReference>
<dbReference type="RefSeq" id="WP_193955208.1">
    <property type="nucleotide sequence ID" value="NZ_JADEYS010000029.1"/>
</dbReference>
<dbReference type="InterPro" id="IPR058163">
    <property type="entry name" value="LysR-type_TF_proteobact-type"/>
</dbReference>
<dbReference type="GO" id="GO:0043565">
    <property type="term" value="F:sequence-specific DNA binding"/>
    <property type="evidence" value="ECO:0007669"/>
    <property type="project" value="TreeGrafter"/>
</dbReference>
<protein>
    <submittedName>
        <fullName evidence="6">LysR family transcriptional regulator</fullName>
    </submittedName>
</protein>
<dbReference type="GO" id="GO:0006351">
    <property type="term" value="P:DNA-templated transcription"/>
    <property type="evidence" value="ECO:0007669"/>
    <property type="project" value="TreeGrafter"/>
</dbReference>
<dbReference type="AlphaFoldDB" id="A0A8J7FED2"/>
<dbReference type="SUPFAM" id="SSF46785">
    <property type="entry name" value="Winged helix' DNA-binding domain"/>
    <property type="match status" value="1"/>
</dbReference>
<keyword evidence="2" id="KW-0805">Transcription regulation</keyword>
<keyword evidence="4" id="KW-0804">Transcription</keyword>
<gene>
    <name evidence="6" type="ORF">IOQ59_19800</name>
</gene>
<evidence type="ECO:0000256" key="2">
    <source>
        <dbReference type="ARBA" id="ARBA00023015"/>
    </source>
</evidence>
<dbReference type="InterPro" id="IPR005119">
    <property type="entry name" value="LysR_subst-bd"/>
</dbReference>
<dbReference type="Pfam" id="PF03466">
    <property type="entry name" value="LysR_substrate"/>
    <property type="match status" value="1"/>
</dbReference>